<name>A0A6G1X8W2_9BACI</name>
<dbReference type="AlphaFoldDB" id="A0A6G1X8W2"/>
<dbReference type="RefSeq" id="WP_153729331.1">
    <property type="nucleotide sequence ID" value="NZ_WJNH01000009.1"/>
</dbReference>
<keyword evidence="1" id="KW-0472">Membrane</keyword>
<evidence type="ECO:0000313" key="3">
    <source>
        <dbReference type="EMBL" id="MRG87443.1"/>
    </source>
</evidence>
<comment type="caution">
    <text evidence="3">The sequence shown here is derived from an EMBL/GenBank/DDBJ whole genome shotgun (WGS) entry which is preliminary data.</text>
</comment>
<accession>A0A6G1X8W2</accession>
<dbReference type="InterPro" id="IPR027383">
    <property type="entry name" value="Znf_put"/>
</dbReference>
<keyword evidence="1" id="KW-0812">Transmembrane</keyword>
<evidence type="ECO:0000313" key="4">
    <source>
        <dbReference type="Proteomes" id="UP000480185"/>
    </source>
</evidence>
<dbReference type="Proteomes" id="UP000480185">
    <property type="component" value="Unassembled WGS sequence"/>
</dbReference>
<keyword evidence="4" id="KW-1185">Reference proteome</keyword>
<feature type="transmembrane region" description="Helical" evidence="1">
    <location>
        <begin position="92"/>
        <end position="112"/>
    </location>
</feature>
<evidence type="ECO:0000256" key="1">
    <source>
        <dbReference type="SAM" id="Phobius"/>
    </source>
</evidence>
<feature type="domain" description="Putative zinc-finger" evidence="2">
    <location>
        <begin position="7"/>
        <end position="36"/>
    </location>
</feature>
<protein>
    <recommendedName>
        <fullName evidence="2">Putative zinc-finger domain-containing protein</fullName>
    </recommendedName>
</protein>
<evidence type="ECO:0000259" key="2">
    <source>
        <dbReference type="Pfam" id="PF13490"/>
    </source>
</evidence>
<sequence length="148" mass="17495">MTEHIDRELLQKYVETRVDEQEQLKIDEHLSECESCFESYLNIIDDWTIDFSVSDSFTDETMELLQKVQPSVSEKNQFSTSKDHRNKTLRNYFLAAGLTIILMFTGVFQMIFNLSDQIDKESKPFSEQLMEIDLFAQFDQREGEQENE</sequence>
<organism evidence="3 4">
    <name type="scientific">Salinibacillus xinjiangensis</name>
    <dbReference type="NCBI Taxonomy" id="1229268"/>
    <lineage>
        <taxon>Bacteria</taxon>
        <taxon>Bacillati</taxon>
        <taxon>Bacillota</taxon>
        <taxon>Bacilli</taxon>
        <taxon>Bacillales</taxon>
        <taxon>Bacillaceae</taxon>
        <taxon>Salinibacillus</taxon>
    </lineage>
</organism>
<dbReference type="OrthoDB" id="1955013at2"/>
<gene>
    <name evidence="3" type="ORF">GH754_14190</name>
</gene>
<dbReference type="EMBL" id="WJNH01000009">
    <property type="protein sequence ID" value="MRG87443.1"/>
    <property type="molecule type" value="Genomic_DNA"/>
</dbReference>
<proteinExistence type="predicted"/>
<dbReference type="Pfam" id="PF13490">
    <property type="entry name" value="zf-HC2"/>
    <property type="match status" value="1"/>
</dbReference>
<reference evidence="3 4" key="1">
    <citation type="submission" date="2019-11" db="EMBL/GenBank/DDBJ databases">
        <authorList>
            <person name="Li J."/>
        </authorList>
    </citation>
    <scope>NUCLEOTIDE SEQUENCE [LARGE SCALE GENOMIC DNA]</scope>
    <source>
        <strain evidence="3 4">J4</strain>
    </source>
</reference>
<keyword evidence="1" id="KW-1133">Transmembrane helix</keyword>